<sequence>MLTYQGVNGKCYYLSPNGDDNNSGTHTDSPWCTLQKLQLQLPCIEPGDSVLLERGSTFIGSLHLKLTGTSEKKIFIGTYGTGTPPIVKGTIALKQWKTSGNNLWRTSCRKGTIPSDLFVNGQKQPLGRHPNTGYLSTGMPGALENELKDTSWIAMKSGYWSGAEVVAKSSRWTLDRLNVKRFKEGVFYFEKKASYPLLQEINYFIQNHMATLDTAGEWFYDQQHQEMTLYHDGLDPNNLNIEISIFNYGLLITGSAHIIVDGLSFFGQRLAGLRIENSKYITFKNSIISNISLNGLEAVSSKNISINNNRLSDINNNGVEWLNNDQTTITGNKIHNVGLYPGRGAGGNGTYTGFYISGVGKDHVIEYNTFDSTGYSAIDFRSGNTLIHCNFISNFCLTKDDGGGIYTWGNNTGNNTISQNIIIGTKEPSFRKHHESYAHGIYIDDRSKGISINHNTIAYCEGSGILAHNASSISILGNKLLNNGNSFANNEKAQLVVKRDDIVPADEFISRNITVEGNTLIASREDQYAALLYFPDQDYLKQAVTFEKNSYATIASHPIYVHYSSSCKLCNGYWQLSFTEWQKHAAQDLNSSATRLPGNLIDGKLLIEEGIIMKNWLSWPDESFLNIKYTENGQGVIVADPGDACEVLLYRPGLAFDAKKTYRLSVTLRTAQPGEVEFAPLMSEKPWKALGKYHYMKGDSTFRNITFYFSPTISSKLARLNFKATQPLHLRDILIQEMQAPVQTRRIRFLYNTTQQELTFNLSVPCFYANGTPTGPQVQLSPYNSAILFETGRPSEKLILYK</sequence>
<dbReference type="EMBL" id="JAEUGD010000058">
    <property type="protein sequence ID" value="MBL6448101.1"/>
    <property type="molecule type" value="Genomic_DNA"/>
</dbReference>
<dbReference type="RefSeq" id="WP_202857636.1">
    <property type="nucleotide sequence ID" value="NZ_JAEUGD010000058.1"/>
</dbReference>
<dbReference type="PANTHER" id="PTHR36453">
    <property type="entry name" value="SECRETED PROTEIN-RELATED"/>
    <property type="match status" value="1"/>
</dbReference>
<reference evidence="2" key="1">
    <citation type="submission" date="2021-01" db="EMBL/GenBank/DDBJ databases">
        <title>Fulvivirga kasyanovii gen. nov., sp nov., a novel member of the phylum Bacteroidetes isolated from seawater in a mussel farm.</title>
        <authorList>
            <person name="Zhao L.-H."/>
            <person name="Wang Z.-J."/>
        </authorList>
    </citation>
    <scope>NUCLEOTIDE SEQUENCE</scope>
    <source>
        <strain evidence="2">29W222</strain>
    </source>
</reference>
<dbReference type="InterPro" id="IPR039448">
    <property type="entry name" value="Beta_helix"/>
</dbReference>
<feature type="domain" description="Right handed beta helix" evidence="1">
    <location>
        <begin position="249"/>
        <end position="421"/>
    </location>
</feature>
<protein>
    <submittedName>
        <fullName evidence="2">Right-handed parallel beta-helix repeat-containing protein</fullName>
    </submittedName>
</protein>
<evidence type="ECO:0000313" key="3">
    <source>
        <dbReference type="Proteomes" id="UP000614216"/>
    </source>
</evidence>
<accession>A0A937G0V8</accession>
<dbReference type="Gene3D" id="2.160.20.10">
    <property type="entry name" value="Single-stranded right-handed beta-helix, Pectin lyase-like"/>
    <property type="match status" value="1"/>
</dbReference>
<evidence type="ECO:0000313" key="2">
    <source>
        <dbReference type="EMBL" id="MBL6448101.1"/>
    </source>
</evidence>
<dbReference type="Gene3D" id="2.60.120.260">
    <property type="entry name" value="Galactose-binding domain-like"/>
    <property type="match status" value="1"/>
</dbReference>
<dbReference type="SUPFAM" id="SSF51126">
    <property type="entry name" value="Pectin lyase-like"/>
    <property type="match status" value="2"/>
</dbReference>
<dbReference type="AlphaFoldDB" id="A0A937G0V8"/>
<keyword evidence="3" id="KW-1185">Reference proteome</keyword>
<dbReference type="InterPro" id="IPR006626">
    <property type="entry name" value="PbH1"/>
</dbReference>
<organism evidence="2 3">
    <name type="scientific">Fulvivirga marina</name>
    <dbReference type="NCBI Taxonomy" id="2494733"/>
    <lineage>
        <taxon>Bacteria</taxon>
        <taxon>Pseudomonadati</taxon>
        <taxon>Bacteroidota</taxon>
        <taxon>Cytophagia</taxon>
        <taxon>Cytophagales</taxon>
        <taxon>Fulvivirgaceae</taxon>
        <taxon>Fulvivirga</taxon>
    </lineage>
</organism>
<evidence type="ECO:0000259" key="1">
    <source>
        <dbReference type="Pfam" id="PF13229"/>
    </source>
</evidence>
<dbReference type="PANTHER" id="PTHR36453:SF1">
    <property type="entry name" value="RIGHT HANDED BETA HELIX DOMAIN-CONTAINING PROTEIN"/>
    <property type="match status" value="1"/>
</dbReference>
<gene>
    <name evidence="2" type="ORF">JMN32_17415</name>
</gene>
<dbReference type="SMART" id="SM00710">
    <property type="entry name" value="PbH1"/>
    <property type="match status" value="8"/>
</dbReference>
<comment type="caution">
    <text evidence="2">The sequence shown here is derived from an EMBL/GenBank/DDBJ whole genome shotgun (WGS) entry which is preliminary data.</text>
</comment>
<dbReference type="InterPro" id="IPR011050">
    <property type="entry name" value="Pectin_lyase_fold/virulence"/>
</dbReference>
<name>A0A937G0V8_9BACT</name>
<dbReference type="Proteomes" id="UP000614216">
    <property type="component" value="Unassembled WGS sequence"/>
</dbReference>
<proteinExistence type="predicted"/>
<dbReference type="InterPro" id="IPR012334">
    <property type="entry name" value="Pectin_lyas_fold"/>
</dbReference>
<dbReference type="Pfam" id="PF13229">
    <property type="entry name" value="Beta_helix"/>
    <property type="match status" value="1"/>
</dbReference>